<dbReference type="InterPro" id="IPR024072">
    <property type="entry name" value="DHFR-like_dom_sf"/>
</dbReference>
<dbReference type="InterPro" id="IPR016192">
    <property type="entry name" value="APOBEC/CMP_deaminase_Zn-bd"/>
</dbReference>
<feature type="domain" description="CMP/dCMP-type deaminase" evidence="15">
    <location>
        <begin position="5"/>
        <end position="117"/>
    </location>
</feature>
<accession>A0ABP6LIX9</accession>
<dbReference type="InterPro" id="IPR050765">
    <property type="entry name" value="Riboflavin_Biosynth_HTPR"/>
</dbReference>
<evidence type="ECO:0000313" key="17">
    <source>
        <dbReference type="Proteomes" id="UP001501035"/>
    </source>
</evidence>
<keyword evidence="9 14" id="KW-0521">NADP</keyword>
<dbReference type="Gene3D" id="3.40.430.10">
    <property type="entry name" value="Dihydrofolate Reductase, subunit A"/>
    <property type="match status" value="2"/>
</dbReference>
<evidence type="ECO:0000313" key="16">
    <source>
        <dbReference type="EMBL" id="GAA3046829.1"/>
    </source>
</evidence>
<evidence type="ECO:0000256" key="12">
    <source>
        <dbReference type="ARBA" id="ARBA00049861"/>
    </source>
</evidence>
<comment type="catalytic activity">
    <reaction evidence="12 14">
        <text>5-amino-6-(5-phospho-D-ribitylamino)uracil + NADP(+) = 5-amino-6-(5-phospho-D-ribosylamino)uracil + NADPH + H(+)</text>
        <dbReference type="Rhea" id="RHEA:17845"/>
        <dbReference type="ChEBI" id="CHEBI:15378"/>
        <dbReference type="ChEBI" id="CHEBI:57783"/>
        <dbReference type="ChEBI" id="CHEBI:58349"/>
        <dbReference type="ChEBI" id="CHEBI:58421"/>
        <dbReference type="ChEBI" id="CHEBI:58453"/>
        <dbReference type="EC" id="1.1.1.193"/>
    </reaction>
</comment>
<evidence type="ECO:0000256" key="11">
    <source>
        <dbReference type="ARBA" id="ARBA00023268"/>
    </source>
</evidence>
<dbReference type="CDD" id="cd01284">
    <property type="entry name" value="Riboflavin_deaminase-reductase"/>
    <property type="match status" value="1"/>
</dbReference>
<evidence type="ECO:0000256" key="9">
    <source>
        <dbReference type="ARBA" id="ARBA00022857"/>
    </source>
</evidence>
<reference evidence="17" key="1">
    <citation type="journal article" date="2019" name="Int. J. Syst. Evol. Microbiol.">
        <title>The Global Catalogue of Microorganisms (GCM) 10K type strain sequencing project: providing services to taxonomists for standard genome sequencing and annotation.</title>
        <authorList>
            <consortium name="The Broad Institute Genomics Platform"/>
            <consortium name="The Broad Institute Genome Sequencing Center for Infectious Disease"/>
            <person name="Wu L."/>
            <person name="Ma J."/>
        </authorList>
    </citation>
    <scope>NUCLEOTIDE SEQUENCE [LARGE SCALE GENOMIC DNA]</scope>
    <source>
        <strain evidence="17">JCM 14234</strain>
    </source>
</reference>
<gene>
    <name evidence="16" type="primary">ribD_1</name>
    <name evidence="16" type="ORF">GCM10010528_27480</name>
</gene>
<dbReference type="PIRSF" id="PIRSF006769">
    <property type="entry name" value="RibD"/>
    <property type="match status" value="1"/>
</dbReference>
<evidence type="ECO:0000256" key="3">
    <source>
        <dbReference type="ARBA" id="ARBA00004910"/>
    </source>
</evidence>
<evidence type="ECO:0000256" key="8">
    <source>
        <dbReference type="ARBA" id="ARBA00022833"/>
    </source>
</evidence>
<proteinExistence type="inferred from homology"/>
<keyword evidence="10 14" id="KW-0560">Oxidoreductase</keyword>
<dbReference type="Pfam" id="PF01872">
    <property type="entry name" value="RibD_C"/>
    <property type="match status" value="1"/>
</dbReference>
<comment type="pathway">
    <text evidence="3 14">Cofactor biosynthesis; riboflavin biosynthesis; 5-amino-6-(D-ribitylamino)uracil from GTP: step 3/4.</text>
</comment>
<keyword evidence="8 14" id="KW-0862">Zinc</keyword>
<dbReference type="PANTHER" id="PTHR38011:SF7">
    <property type="entry name" value="2,5-DIAMINO-6-RIBOSYLAMINO-4(3H)-PYRIMIDINONE 5'-PHOSPHATE REDUCTASE"/>
    <property type="match status" value="1"/>
</dbReference>
<evidence type="ECO:0000256" key="1">
    <source>
        <dbReference type="ARBA" id="ARBA00002151"/>
    </source>
</evidence>
<evidence type="ECO:0000256" key="5">
    <source>
        <dbReference type="ARBA" id="ARBA00007417"/>
    </source>
</evidence>
<evidence type="ECO:0000256" key="13">
    <source>
        <dbReference type="ARBA" id="ARBA00049886"/>
    </source>
</evidence>
<keyword evidence="11" id="KW-0511">Multifunctional enzyme</keyword>
<organism evidence="16 17">
    <name type="scientific">Gordonia defluvii</name>
    <dbReference type="NCBI Taxonomy" id="283718"/>
    <lineage>
        <taxon>Bacteria</taxon>
        <taxon>Bacillati</taxon>
        <taxon>Actinomycetota</taxon>
        <taxon>Actinomycetes</taxon>
        <taxon>Mycobacteriales</taxon>
        <taxon>Gordoniaceae</taxon>
        <taxon>Gordonia</taxon>
    </lineage>
</organism>
<comment type="catalytic activity">
    <reaction evidence="13 14">
        <text>2,5-diamino-6-hydroxy-4-(5-phosphoribosylamino)-pyrimidine + H2O + H(+) = 5-amino-6-(5-phospho-D-ribosylamino)uracil + NH4(+)</text>
        <dbReference type="Rhea" id="RHEA:21868"/>
        <dbReference type="ChEBI" id="CHEBI:15377"/>
        <dbReference type="ChEBI" id="CHEBI:15378"/>
        <dbReference type="ChEBI" id="CHEBI:28938"/>
        <dbReference type="ChEBI" id="CHEBI:58453"/>
        <dbReference type="ChEBI" id="CHEBI:58614"/>
        <dbReference type="EC" id="3.5.4.26"/>
    </reaction>
</comment>
<dbReference type="InterPro" id="IPR016193">
    <property type="entry name" value="Cytidine_deaminase-like"/>
</dbReference>
<comment type="function">
    <text evidence="1 14">Converts 2,5-diamino-6-(ribosylamino)-4(3h)-pyrimidinone 5'-phosphate into 5-amino-6-(ribosylamino)-2,4(1h,3h)-pyrimidinedione 5'-phosphate.</text>
</comment>
<sequence length="340" mass="34038">MTADGLLLDAMVRAIVVSQAAAGVSTPNPPVGAVIVGAHGEIIAAGHTQAAGGAHAEVVALRAAGAAARGATAVVTLEPCNHTGRTGPCTRALIDAGIARVVYAVGDPNPRAAGGADALRAAGVEVVSGIGAAEAADGPLRGWLHRQRTGRPVVIAKIAASLDGRVAAPDGTSRWITGAAARQDAHALRGVLDAIIVGTGTVLTDDPALTARHSDGSLFDHQPTRVVLGRRTISASATVCDGAAPTRIVDSRDPADALAAVPDALMVLVEGGPTLIGAFLAAGLVDEVHAYLAPVFLGAGANAVDDPAVTTLAQAHRFAVADVTALGDDVRLRLRRRSAE</sequence>
<dbReference type="InterPro" id="IPR002125">
    <property type="entry name" value="CMP_dCMP_dom"/>
</dbReference>
<dbReference type="EC" id="1.1.1.193" evidence="14"/>
<keyword evidence="17" id="KW-1185">Reference proteome</keyword>
<dbReference type="NCBIfam" id="TIGR00326">
    <property type="entry name" value="eubact_ribD"/>
    <property type="match status" value="1"/>
</dbReference>
<evidence type="ECO:0000259" key="15">
    <source>
        <dbReference type="PROSITE" id="PS51747"/>
    </source>
</evidence>
<dbReference type="EMBL" id="BAAAVS010000057">
    <property type="protein sequence ID" value="GAA3046829.1"/>
    <property type="molecule type" value="Genomic_DNA"/>
</dbReference>
<dbReference type="PANTHER" id="PTHR38011">
    <property type="entry name" value="DIHYDROFOLATE REDUCTASE FAMILY PROTEIN (AFU_ORTHOLOGUE AFUA_8G06820)"/>
    <property type="match status" value="1"/>
</dbReference>
<comment type="similarity">
    <text evidence="5 14">In the C-terminal section; belongs to the HTP reductase family.</text>
</comment>
<keyword evidence="7 14" id="KW-0479">Metal-binding</keyword>
<comment type="cofactor">
    <cofactor evidence="14">
        <name>Zn(2+)</name>
        <dbReference type="ChEBI" id="CHEBI:29105"/>
    </cofactor>
    <text evidence="14">Binds 1 zinc ion.</text>
</comment>
<comment type="caution">
    <text evidence="16">The sequence shown here is derived from an EMBL/GenBank/DDBJ whole genome shotgun (WGS) entry which is preliminary data.</text>
</comment>
<dbReference type="PROSITE" id="PS00903">
    <property type="entry name" value="CYT_DCMP_DEAMINASES_1"/>
    <property type="match status" value="1"/>
</dbReference>
<evidence type="ECO:0000256" key="10">
    <source>
        <dbReference type="ARBA" id="ARBA00023002"/>
    </source>
</evidence>
<evidence type="ECO:0000256" key="6">
    <source>
        <dbReference type="ARBA" id="ARBA00022619"/>
    </source>
</evidence>
<comment type="pathway">
    <text evidence="2 14">Cofactor biosynthesis; riboflavin biosynthesis; 5-amino-6-(D-ribitylamino)uracil from GTP: step 2/4.</text>
</comment>
<comment type="similarity">
    <text evidence="4 14">In the N-terminal section; belongs to the cytidine and deoxycytidylate deaminase family.</text>
</comment>
<keyword evidence="14" id="KW-0378">Hydrolase</keyword>
<dbReference type="Proteomes" id="UP001501035">
    <property type="component" value="Unassembled WGS sequence"/>
</dbReference>
<dbReference type="InterPro" id="IPR002734">
    <property type="entry name" value="RibDG_C"/>
</dbReference>
<name>A0ABP6LIX9_9ACTN</name>
<evidence type="ECO:0000256" key="4">
    <source>
        <dbReference type="ARBA" id="ARBA00005259"/>
    </source>
</evidence>
<dbReference type="Gene3D" id="3.40.140.10">
    <property type="entry name" value="Cytidine Deaminase, domain 2"/>
    <property type="match status" value="1"/>
</dbReference>
<dbReference type="InterPro" id="IPR004794">
    <property type="entry name" value="Eubact_RibD"/>
</dbReference>
<keyword evidence="6 14" id="KW-0686">Riboflavin biosynthesis</keyword>
<evidence type="ECO:0000256" key="7">
    <source>
        <dbReference type="ARBA" id="ARBA00022723"/>
    </source>
</evidence>
<dbReference type="Pfam" id="PF00383">
    <property type="entry name" value="dCMP_cyt_deam_1"/>
    <property type="match status" value="1"/>
</dbReference>
<protein>
    <recommendedName>
        <fullName evidence="14">Riboflavin biosynthesis protein RibD</fullName>
    </recommendedName>
    <domain>
        <recommendedName>
            <fullName evidence="14">Diaminohydroxyphosphoribosylaminopyrimidine deaminase</fullName>
            <shortName evidence="14">DRAP deaminase</shortName>
            <ecNumber evidence="14">3.5.4.26</ecNumber>
        </recommendedName>
        <alternativeName>
            <fullName evidence="14">Riboflavin-specific deaminase</fullName>
        </alternativeName>
    </domain>
    <domain>
        <recommendedName>
            <fullName evidence="14">5-amino-6-(5-phosphoribosylamino)uracil reductase</fullName>
            <ecNumber evidence="14">1.1.1.193</ecNumber>
        </recommendedName>
        <alternativeName>
            <fullName evidence="14">HTP reductase</fullName>
        </alternativeName>
    </domain>
</protein>
<dbReference type="EC" id="3.5.4.26" evidence="14"/>
<dbReference type="SUPFAM" id="SSF53597">
    <property type="entry name" value="Dihydrofolate reductase-like"/>
    <property type="match status" value="1"/>
</dbReference>
<evidence type="ECO:0000256" key="2">
    <source>
        <dbReference type="ARBA" id="ARBA00004882"/>
    </source>
</evidence>
<evidence type="ECO:0000256" key="14">
    <source>
        <dbReference type="PIRNR" id="PIRNR006769"/>
    </source>
</evidence>
<dbReference type="SUPFAM" id="SSF53927">
    <property type="entry name" value="Cytidine deaminase-like"/>
    <property type="match status" value="1"/>
</dbReference>
<dbReference type="PROSITE" id="PS51747">
    <property type="entry name" value="CYT_DCMP_DEAMINASES_2"/>
    <property type="match status" value="1"/>
</dbReference>